<dbReference type="Pfam" id="PF08241">
    <property type="entry name" value="Methyltransf_11"/>
    <property type="match status" value="1"/>
</dbReference>
<keyword evidence="2 5" id="KW-0489">Methyltransferase</keyword>
<name>A0A2P8H172_9MICO</name>
<comment type="caution">
    <text evidence="5">The sequence shown here is derived from an EMBL/GenBank/DDBJ whole genome shotgun (WGS) entry which is preliminary data.</text>
</comment>
<dbReference type="PANTHER" id="PTHR44942">
    <property type="entry name" value="METHYLTRANSF_11 DOMAIN-CONTAINING PROTEIN"/>
    <property type="match status" value="1"/>
</dbReference>
<dbReference type="EMBL" id="RZGY01000001">
    <property type="protein sequence ID" value="RUQ85679.1"/>
    <property type="molecule type" value="Genomic_DNA"/>
</dbReference>
<dbReference type="GO" id="GO:0032259">
    <property type="term" value="P:methylation"/>
    <property type="evidence" value="ECO:0007669"/>
    <property type="project" value="UniProtKB-KW"/>
</dbReference>
<evidence type="ECO:0000313" key="5">
    <source>
        <dbReference type="EMBL" id="PSL39964.1"/>
    </source>
</evidence>
<proteinExistence type="inferred from homology"/>
<dbReference type="InterPro" id="IPR013216">
    <property type="entry name" value="Methyltransf_11"/>
</dbReference>
<dbReference type="InterPro" id="IPR029063">
    <property type="entry name" value="SAM-dependent_MTases_sf"/>
</dbReference>
<dbReference type="OrthoDB" id="9797252at2"/>
<dbReference type="AlphaFoldDB" id="A0A2P8H172"/>
<evidence type="ECO:0000313" key="8">
    <source>
        <dbReference type="Proteomes" id="UP000268291"/>
    </source>
</evidence>
<evidence type="ECO:0000313" key="7">
    <source>
        <dbReference type="Proteomes" id="UP000241203"/>
    </source>
</evidence>
<dbReference type="Proteomes" id="UP000241203">
    <property type="component" value="Unassembled WGS sequence"/>
</dbReference>
<dbReference type="Proteomes" id="UP000268291">
    <property type="component" value="Unassembled WGS sequence"/>
</dbReference>
<feature type="domain" description="Methyltransferase type 11" evidence="4">
    <location>
        <begin position="52"/>
        <end position="141"/>
    </location>
</feature>
<evidence type="ECO:0000313" key="6">
    <source>
        <dbReference type="EMBL" id="RUQ85679.1"/>
    </source>
</evidence>
<sequence>MTESIESTAGDDRHATAARSFDAAAEIYEASRPDYPAAAVEWMLAPDARQVLDLGAGTGKLTSALVDRGLDVVAVDPSGPMLDVLRRRVPAARALVAGAEDLPLDDASVDVVTVAQAWHWVDPVRASAEVARVLRPGGTLSLVWNIRDESVEWIRRFGEIAGSERSFRDLGESPVVGPEFAGLESSVFPWSRTMTRDEVLDLIRSRSWYLTADPERQSEMVSAVSRLVEDATVDGVVEMVYVTEVFRARRAVRARAVP</sequence>
<protein>
    <submittedName>
        <fullName evidence="6">Class I SAM-dependent methyltransferase</fullName>
    </submittedName>
    <submittedName>
        <fullName evidence="5">Methyltransferase family protein</fullName>
    </submittedName>
</protein>
<dbReference type="EMBL" id="PYAU01000001">
    <property type="protein sequence ID" value="PSL39964.1"/>
    <property type="molecule type" value="Genomic_DNA"/>
</dbReference>
<dbReference type="RefSeq" id="WP_106564765.1">
    <property type="nucleotide sequence ID" value="NZ_PYAU01000001.1"/>
</dbReference>
<evidence type="ECO:0000256" key="1">
    <source>
        <dbReference type="ARBA" id="ARBA00008361"/>
    </source>
</evidence>
<keyword evidence="3 5" id="KW-0808">Transferase</keyword>
<accession>A0A2P8H172</accession>
<keyword evidence="8" id="KW-1185">Reference proteome</keyword>
<gene>
    <name evidence="5" type="ORF">CLV49_3619</name>
    <name evidence="6" type="ORF">ELQ93_01175</name>
</gene>
<evidence type="ECO:0000256" key="3">
    <source>
        <dbReference type="ARBA" id="ARBA00022679"/>
    </source>
</evidence>
<dbReference type="InterPro" id="IPR051052">
    <property type="entry name" value="Diverse_substrate_MTase"/>
</dbReference>
<dbReference type="GO" id="GO:0008757">
    <property type="term" value="F:S-adenosylmethionine-dependent methyltransferase activity"/>
    <property type="evidence" value="ECO:0007669"/>
    <property type="project" value="InterPro"/>
</dbReference>
<evidence type="ECO:0000259" key="4">
    <source>
        <dbReference type="Pfam" id="PF08241"/>
    </source>
</evidence>
<reference evidence="6 8" key="2">
    <citation type="submission" date="2018-12" db="EMBL/GenBank/DDBJ databases">
        <authorList>
            <person name="hu s."/>
            <person name="Xu Y."/>
            <person name="Xu B."/>
            <person name="Li F."/>
        </authorList>
    </citation>
    <scope>NUCLEOTIDE SEQUENCE [LARGE SCALE GENOMIC DNA]</scope>
    <source>
        <strain evidence="6 8">KSW2-17</strain>
    </source>
</reference>
<evidence type="ECO:0000256" key="2">
    <source>
        <dbReference type="ARBA" id="ARBA00022603"/>
    </source>
</evidence>
<comment type="similarity">
    <text evidence="1">Belongs to the methyltransferase superfamily.</text>
</comment>
<organism evidence="5 7">
    <name type="scientific">Labedella gwakjiensis</name>
    <dbReference type="NCBI Taxonomy" id="390269"/>
    <lineage>
        <taxon>Bacteria</taxon>
        <taxon>Bacillati</taxon>
        <taxon>Actinomycetota</taxon>
        <taxon>Actinomycetes</taxon>
        <taxon>Micrococcales</taxon>
        <taxon>Microbacteriaceae</taxon>
        <taxon>Labedella</taxon>
    </lineage>
</organism>
<dbReference type="Gene3D" id="3.40.50.150">
    <property type="entry name" value="Vaccinia Virus protein VP39"/>
    <property type="match status" value="1"/>
</dbReference>
<dbReference type="PANTHER" id="PTHR44942:SF4">
    <property type="entry name" value="METHYLTRANSFERASE TYPE 11 DOMAIN-CONTAINING PROTEIN"/>
    <property type="match status" value="1"/>
</dbReference>
<reference evidence="5 7" key="1">
    <citation type="submission" date="2018-03" db="EMBL/GenBank/DDBJ databases">
        <title>Genomic Encyclopedia of Archaeal and Bacterial Type Strains, Phase II (KMG-II): from individual species to whole genera.</title>
        <authorList>
            <person name="Goeker M."/>
        </authorList>
    </citation>
    <scope>NUCLEOTIDE SEQUENCE [LARGE SCALE GENOMIC DNA]</scope>
    <source>
        <strain evidence="5 7">DSM 21548</strain>
    </source>
</reference>
<dbReference type="CDD" id="cd02440">
    <property type="entry name" value="AdoMet_MTases"/>
    <property type="match status" value="1"/>
</dbReference>
<dbReference type="SUPFAM" id="SSF53335">
    <property type="entry name" value="S-adenosyl-L-methionine-dependent methyltransferases"/>
    <property type="match status" value="1"/>
</dbReference>